<feature type="region of interest" description="Disordered" evidence="3">
    <location>
        <begin position="318"/>
        <end position="339"/>
    </location>
</feature>
<evidence type="ECO:0000256" key="3">
    <source>
        <dbReference type="SAM" id="MobiDB-lite"/>
    </source>
</evidence>
<dbReference type="OrthoDB" id="537695at2759"/>
<dbReference type="AlphaFoldDB" id="A0A150GRY3"/>
<dbReference type="PANTHER" id="PTHR47666">
    <property type="entry name" value="PROTEIN VASCULAR ASSOCIATED DEATH 1, CHLOROPLASTIC"/>
    <property type="match status" value="1"/>
</dbReference>
<dbReference type="EMBL" id="LSYV01000010">
    <property type="protein sequence ID" value="KXZ52573.1"/>
    <property type="molecule type" value="Genomic_DNA"/>
</dbReference>
<evidence type="ECO:0000313" key="5">
    <source>
        <dbReference type="EMBL" id="KXZ52573.1"/>
    </source>
</evidence>
<evidence type="ECO:0000256" key="2">
    <source>
        <dbReference type="ARBA" id="ARBA00023136"/>
    </source>
</evidence>
<dbReference type="InterPro" id="IPR031968">
    <property type="entry name" value="VASt"/>
</dbReference>
<keyword evidence="2" id="KW-0472">Membrane</keyword>
<dbReference type="GO" id="GO:0016020">
    <property type="term" value="C:membrane"/>
    <property type="evidence" value="ECO:0007669"/>
    <property type="project" value="UniProtKB-SubCell"/>
</dbReference>
<dbReference type="PANTHER" id="PTHR47666:SF1">
    <property type="entry name" value="PROTEIN VASCULAR ASSOCIATED DEATH 1, CHLOROPLASTIC"/>
    <property type="match status" value="1"/>
</dbReference>
<reference evidence="6" key="1">
    <citation type="journal article" date="2016" name="Nat. Commun.">
        <title>The Gonium pectorale genome demonstrates co-option of cell cycle regulation during the evolution of multicellularity.</title>
        <authorList>
            <person name="Hanschen E.R."/>
            <person name="Marriage T.N."/>
            <person name="Ferris P.J."/>
            <person name="Hamaji T."/>
            <person name="Toyoda A."/>
            <person name="Fujiyama A."/>
            <person name="Neme R."/>
            <person name="Noguchi H."/>
            <person name="Minakuchi Y."/>
            <person name="Suzuki M."/>
            <person name="Kawai-Toyooka H."/>
            <person name="Smith D.R."/>
            <person name="Sparks H."/>
            <person name="Anderson J."/>
            <person name="Bakaric R."/>
            <person name="Luria V."/>
            <person name="Karger A."/>
            <person name="Kirschner M.W."/>
            <person name="Durand P.M."/>
            <person name="Michod R.E."/>
            <person name="Nozaki H."/>
            <person name="Olson B.J."/>
        </authorList>
    </citation>
    <scope>NUCLEOTIDE SEQUENCE [LARGE SCALE GENOMIC DNA]</scope>
    <source>
        <strain evidence="6">NIES-2863</strain>
    </source>
</reference>
<dbReference type="Proteomes" id="UP000075714">
    <property type="component" value="Unassembled WGS sequence"/>
</dbReference>
<comment type="subcellular location">
    <subcellularLocation>
        <location evidence="1">Membrane</location>
    </subcellularLocation>
</comment>
<evidence type="ECO:0000313" key="6">
    <source>
        <dbReference type="Proteomes" id="UP000075714"/>
    </source>
</evidence>
<accession>A0A150GRY3</accession>
<keyword evidence="6" id="KW-1185">Reference proteome</keyword>
<name>A0A150GRY3_GONPE</name>
<comment type="caution">
    <text evidence="5">The sequence shown here is derived from an EMBL/GenBank/DDBJ whole genome shotgun (WGS) entry which is preliminary data.</text>
</comment>
<feature type="domain" description="VASt" evidence="4">
    <location>
        <begin position="94"/>
        <end position="309"/>
    </location>
</feature>
<feature type="compositionally biased region" description="Polar residues" evidence="3">
    <location>
        <begin position="57"/>
        <end position="66"/>
    </location>
</feature>
<dbReference type="STRING" id="33097.A0A150GRY3"/>
<protein>
    <recommendedName>
        <fullName evidence="4">VASt domain-containing protein</fullName>
    </recommendedName>
</protein>
<feature type="region of interest" description="Disordered" evidence="3">
    <location>
        <begin position="50"/>
        <end position="87"/>
    </location>
</feature>
<sequence>MPSSYSRQFERRERLQKVQQVAKGIALAYVGLRVGVEALKFVGRVVRGKRREAAPASQGNRSTSGLAASGQPATAAAEDAWSEVDAAPPGLPDGYRTIVDAVLPCSPQELYGILFSTAGTELYTQQHRDVGRHWEVQATPWRRAEPAAAPQPVAAARGGQGAVPDGPPGADGSLLGQLSVFEYVAGQPGSGGFTRLLTFWNPKKPPNSNDTRCVQRQQFAAYRGGVVVFATAMNMLDIPFKECFTVNTFWRVAPGPSPGTCALSISLRVQFLKRALGVGAIINATTSREMTAFFSAFVANVDKHIGALRQQAGAPLPAPLPLPAPGTARGPSGVASGASRTTMQSPFAAVAGAPLPLPAGPSPGGGGAASMRQPLPLWKQVRALLVLSLLVGLLLHQLHLSSQIAALRAGAGGAEAAAAVADGAGGSGLAAQAAALLAAALEPVAAAAGGVHSGLLALLERVGGAARQRGLEAEPAETD</sequence>
<evidence type="ECO:0000256" key="1">
    <source>
        <dbReference type="ARBA" id="ARBA00004370"/>
    </source>
</evidence>
<proteinExistence type="predicted"/>
<dbReference type="PROSITE" id="PS51778">
    <property type="entry name" value="VAST"/>
    <property type="match status" value="1"/>
</dbReference>
<dbReference type="Pfam" id="PF16016">
    <property type="entry name" value="VASt"/>
    <property type="match status" value="1"/>
</dbReference>
<evidence type="ECO:0000259" key="4">
    <source>
        <dbReference type="PROSITE" id="PS51778"/>
    </source>
</evidence>
<gene>
    <name evidence="5" type="ORF">GPECTOR_9g617</name>
</gene>
<organism evidence="5 6">
    <name type="scientific">Gonium pectorale</name>
    <name type="common">Green alga</name>
    <dbReference type="NCBI Taxonomy" id="33097"/>
    <lineage>
        <taxon>Eukaryota</taxon>
        <taxon>Viridiplantae</taxon>
        <taxon>Chlorophyta</taxon>
        <taxon>core chlorophytes</taxon>
        <taxon>Chlorophyceae</taxon>
        <taxon>CS clade</taxon>
        <taxon>Chlamydomonadales</taxon>
        <taxon>Volvocaceae</taxon>
        <taxon>Gonium</taxon>
    </lineage>
</organism>